<dbReference type="InterPro" id="IPR002060">
    <property type="entry name" value="Squ/phyt_synthse"/>
</dbReference>
<name>A0AA39G1N1_MICHY</name>
<dbReference type="PANTHER" id="PTHR31480">
    <property type="entry name" value="BIFUNCTIONAL LYCOPENE CYCLASE/PHYTOENE SYNTHASE"/>
    <property type="match status" value="1"/>
</dbReference>
<dbReference type="EC" id="2.5.1.32" evidence="2"/>
<dbReference type="Proteomes" id="UP001168972">
    <property type="component" value="Unassembled WGS sequence"/>
</dbReference>
<organism evidence="4 5">
    <name type="scientific">Microctonus hyperodae</name>
    <name type="common">Parasitoid wasp</name>
    <dbReference type="NCBI Taxonomy" id="165561"/>
    <lineage>
        <taxon>Eukaryota</taxon>
        <taxon>Metazoa</taxon>
        <taxon>Ecdysozoa</taxon>
        <taxon>Arthropoda</taxon>
        <taxon>Hexapoda</taxon>
        <taxon>Insecta</taxon>
        <taxon>Pterygota</taxon>
        <taxon>Neoptera</taxon>
        <taxon>Endopterygota</taxon>
        <taxon>Hymenoptera</taxon>
        <taxon>Apocrita</taxon>
        <taxon>Ichneumonoidea</taxon>
        <taxon>Braconidae</taxon>
        <taxon>Euphorinae</taxon>
        <taxon>Microctonus</taxon>
    </lineage>
</organism>
<protein>
    <recommendedName>
        <fullName evidence="2">15-cis-phytoene synthase</fullName>
        <ecNumber evidence="2">2.5.1.32</ecNumber>
    </recommendedName>
</protein>
<dbReference type="AlphaFoldDB" id="A0AA39G1N1"/>
<comment type="caution">
    <text evidence="4">The sequence shown here is derived from an EMBL/GenBank/DDBJ whole genome shotgun (WGS) entry which is preliminary data.</text>
</comment>
<reference evidence="4" key="2">
    <citation type="submission" date="2023-03" db="EMBL/GenBank/DDBJ databases">
        <authorList>
            <person name="Inwood S.N."/>
            <person name="Skelly J.G."/>
            <person name="Guhlin J."/>
            <person name="Harrop T.W.R."/>
            <person name="Goldson S.G."/>
            <person name="Dearden P.K."/>
        </authorList>
    </citation>
    <scope>NUCLEOTIDE SEQUENCE</scope>
    <source>
        <strain evidence="4">Lincoln</strain>
        <tissue evidence="4">Whole body</tissue>
    </source>
</reference>
<gene>
    <name evidence="4" type="ORF">PV327_005212</name>
</gene>
<dbReference type="Gene3D" id="1.10.600.10">
    <property type="entry name" value="Farnesyl Diphosphate Synthase"/>
    <property type="match status" value="1"/>
</dbReference>
<evidence type="ECO:0000313" key="4">
    <source>
        <dbReference type="EMBL" id="KAK0179461.1"/>
    </source>
</evidence>
<dbReference type="Pfam" id="PF00494">
    <property type="entry name" value="SQS_PSY"/>
    <property type="match status" value="1"/>
</dbReference>
<dbReference type="SUPFAM" id="SSF48576">
    <property type="entry name" value="Terpenoid synthases"/>
    <property type="match status" value="1"/>
</dbReference>
<dbReference type="InterPro" id="IPR008949">
    <property type="entry name" value="Isoprenoid_synthase_dom_sf"/>
</dbReference>
<evidence type="ECO:0000256" key="2">
    <source>
        <dbReference type="ARBA" id="ARBA00012396"/>
    </source>
</evidence>
<proteinExistence type="predicted"/>
<evidence type="ECO:0000256" key="3">
    <source>
        <dbReference type="ARBA" id="ARBA00022746"/>
    </source>
</evidence>
<keyword evidence="5" id="KW-1185">Reference proteome</keyword>
<dbReference type="EMBL" id="JAQQBR010000003">
    <property type="protein sequence ID" value="KAK0179461.1"/>
    <property type="molecule type" value="Genomic_DNA"/>
</dbReference>
<evidence type="ECO:0000256" key="1">
    <source>
        <dbReference type="ARBA" id="ARBA00001805"/>
    </source>
</evidence>
<reference evidence="4" key="1">
    <citation type="journal article" date="2023" name="bioRxiv">
        <title>Scaffold-level genome assemblies of two parasitoid biocontrol wasps reveal the parthenogenesis mechanism and an associated novel virus.</title>
        <authorList>
            <person name="Inwood S."/>
            <person name="Skelly J."/>
            <person name="Guhlin J."/>
            <person name="Harrop T."/>
            <person name="Goldson S."/>
            <person name="Dearden P."/>
        </authorList>
    </citation>
    <scope>NUCLEOTIDE SEQUENCE</scope>
    <source>
        <strain evidence="4">Lincoln</strain>
        <tissue evidence="4">Whole body</tissue>
    </source>
</reference>
<sequence length="304" mass="35287">MIKSSLLLRNDVIKNLRNSISTVGKQNPTQYCMELVRKYDYENYLCTLLLPKNLRAAAFAIRAFNVEIAVIQDQTSEITISGMRYNFWNDTLKKIYNNKPPEAPVPLELTRVLQNHKLSKHYFQRLLDARWKKWQSVSFNDISVIEQYSEDTVSPINYLLLQIKGIQNIHIDHMASHLGKAQGIVTTIRSVPYHARRRTIILPKDLLIDHGVSSESVFRGESSKELSDVIFALASRANQHLKKARSLKKNFKENLSDIFLPAVNVERYLAKLQRANFDIYSRTFNKRENMIPFHLLLAKVLSKW</sequence>
<comment type="catalytic activity">
    <reaction evidence="1">
        <text>2 (2E,6E,10E)-geranylgeranyl diphosphate = 15-cis-phytoene + 2 diphosphate</text>
        <dbReference type="Rhea" id="RHEA:34475"/>
        <dbReference type="ChEBI" id="CHEBI:27787"/>
        <dbReference type="ChEBI" id="CHEBI:33019"/>
        <dbReference type="ChEBI" id="CHEBI:58756"/>
        <dbReference type="EC" id="2.5.1.32"/>
    </reaction>
</comment>
<dbReference type="GO" id="GO:0016117">
    <property type="term" value="P:carotenoid biosynthetic process"/>
    <property type="evidence" value="ECO:0007669"/>
    <property type="project" value="UniProtKB-KW"/>
</dbReference>
<keyword evidence="3" id="KW-0125">Carotenoid biosynthesis</keyword>
<accession>A0AA39G1N1</accession>
<evidence type="ECO:0000313" key="5">
    <source>
        <dbReference type="Proteomes" id="UP001168972"/>
    </source>
</evidence>